<accession>A0A0F9FPY6</accession>
<dbReference type="AlphaFoldDB" id="A0A0F9FPY6"/>
<dbReference type="Gene3D" id="2.60.120.200">
    <property type="match status" value="1"/>
</dbReference>
<dbReference type="SUPFAM" id="SSF49899">
    <property type="entry name" value="Concanavalin A-like lectins/glucanases"/>
    <property type="match status" value="1"/>
</dbReference>
<sequence>MGTHIGSANINQNIRTFDLLDQIMTALDAATNNVFFYPFLEESGSHIQSYGQSEDEELDVTAANATLGLDAVTGYSPLTHLGGVNSYQFVAAESQALVGADAANLSFNGTTDAAFSIGCMFLVSPGNTGALIAKYDVAGSAEEYRLHILAGPDLGLEVFETGGEDSSETRQTTTALNDGQWYSGIIVYDGTGGTGSAGGATNAADGMTIYIDGVATAGTSSKVDGVGGYADMVGGAAPLMIGATDDKAVPANGFTGRIALPFIVNAALTSANAVTISAASRTLLAA</sequence>
<evidence type="ECO:0000313" key="1">
    <source>
        <dbReference type="EMBL" id="KKL88594.1"/>
    </source>
</evidence>
<evidence type="ECO:0008006" key="2">
    <source>
        <dbReference type="Google" id="ProtNLM"/>
    </source>
</evidence>
<dbReference type="Pfam" id="PF13385">
    <property type="entry name" value="Laminin_G_3"/>
    <property type="match status" value="1"/>
</dbReference>
<proteinExistence type="predicted"/>
<comment type="caution">
    <text evidence="1">The sequence shown here is derived from an EMBL/GenBank/DDBJ whole genome shotgun (WGS) entry which is preliminary data.</text>
</comment>
<organism evidence="1">
    <name type="scientific">marine sediment metagenome</name>
    <dbReference type="NCBI Taxonomy" id="412755"/>
    <lineage>
        <taxon>unclassified sequences</taxon>
        <taxon>metagenomes</taxon>
        <taxon>ecological metagenomes</taxon>
    </lineage>
</organism>
<dbReference type="InterPro" id="IPR013320">
    <property type="entry name" value="ConA-like_dom_sf"/>
</dbReference>
<dbReference type="EMBL" id="LAZR01020520">
    <property type="protein sequence ID" value="KKL88594.1"/>
    <property type="molecule type" value="Genomic_DNA"/>
</dbReference>
<name>A0A0F9FPY6_9ZZZZ</name>
<reference evidence="1" key="1">
    <citation type="journal article" date="2015" name="Nature">
        <title>Complex archaea that bridge the gap between prokaryotes and eukaryotes.</title>
        <authorList>
            <person name="Spang A."/>
            <person name="Saw J.H."/>
            <person name="Jorgensen S.L."/>
            <person name="Zaremba-Niedzwiedzka K."/>
            <person name="Martijn J."/>
            <person name="Lind A.E."/>
            <person name="van Eijk R."/>
            <person name="Schleper C."/>
            <person name="Guy L."/>
            <person name="Ettema T.J."/>
        </authorList>
    </citation>
    <scope>NUCLEOTIDE SEQUENCE</scope>
</reference>
<protein>
    <recommendedName>
        <fullName evidence="2">LamG-like jellyroll fold domain-containing protein</fullName>
    </recommendedName>
</protein>
<gene>
    <name evidence="1" type="ORF">LCGC14_1923130</name>
</gene>